<evidence type="ECO:0000313" key="2">
    <source>
        <dbReference type="Proteomes" id="UP000639004"/>
    </source>
</evidence>
<reference evidence="1 2" key="1">
    <citation type="submission" date="2020-12" db="EMBL/GenBank/DDBJ databases">
        <title>Enhanced detection system for hospital associated transmission using whole genome sequencing surveillance.</title>
        <authorList>
            <person name="Harrison L.H."/>
            <person name="Van Tyne D."/>
            <person name="Marsh J.W."/>
            <person name="Griffith M.P."/>
            <person name="Snyder D.J."/>
            <person name="Cooper V.S."/>
            <person name="Mustapha M."/>
        </authorList>
    </citation>
    <scope>NUCLEOTIDE SEQUENCE [LARGE SCALE GENOMIC DNA]</scope>
    <source>
        <strain evidence="1 2">SER00238</strain>
    </source>
</reference>
<dbReference type="Pfam" id="PF06891">
    <property type="entry name" value="P2_Phage_GpR"/>
    <property type="match status" value="1"/>
</dbReference>
<gene>
    <name evidence="1" type="ORF">JEQ07_18685</name>
</gene>
<dbReference type="EMBL" id="JAEHSL010000018">
    <property type="protein sequence ID" value="MBI6182406.1"/>
    <property type="molecule type" value="Genomic_DNA"/>
</dbReference>
<organism evidence="1 2">
    <name type="scientific">Serratia proteamaculans</name>
    <dbReference type="NCBI Taxonomy" id="28151"/>
    <lineage>
        <taxon>Bacteria</taxon>
        <taxon>Pseudomonadati</taxon>
        <taxon>Pseudomonadota</taxon>
        <taxon>Gammaproteobacteria</taxon>
        <taxon>Enterobacterales</taxon>
        <taxon>Yersiniaceae</taxon>
        <taxon>Serratia</taxon>
    </lineage>
</organism>
<sequence>MSDKRTSQLDKLTDFVQQNLPDWACKNRSVMFKAFVDSQTILTANRDMGMGLQIGITKYEAVLSWERFPYRKLDPQIVFALVRVWLEEHSDPIRDQLELRNEPDMDVEVSDEDNAIFAIAVEVAEPLSLVEDPQGMIPYRGTRWSIDAVPIWTAEQAILYVNDEPGIPISRDDAP</sequence>
<dbReference type="RefSeq" id="WP_198642453.1">
    <property type="nucleotide sequence ID" value="NZ_JAEHSL010000018.1"/>
</dbReference>
<accession>A0ABS0TVL0</accession>
<proteinExistence type="predicted"/>
<dbReference type="Proteomes" id="UP000639004">
    <property type="component" value="Unassembled WGS sequence"/>
</dbReference>
<comment type="caution">
    <text evidence="1">The sequence shown here is derived from an EMBL/GenBank/DDBJ whole genome shotgun (WGS) entry which is preliminary data.</text>
</comment>
<dbReference type="InterPro" id="IPR009678">
    <property type="entry name" value="Phage_tail_completion_R"/>
</dbReference>
<evidence type="ECO:0000313" key="1">
    <source>
        <dbReference type="EMBL" id="MBI6182406.1"/>
    </source>
</evidence>
<protein>
    <submittedName>
        <fullName evidence="1">Phage tail protein</fullName>
    </submittedName>
</protein>
<name>A0ABS0TVL0_SERPR</name>
<keyword evidence="2" id="KW-1185">Reference proteome</keyword>